<keyword evidence="3" id="KW-1185">Reference proteome</keyword>
<evidence type="ECO:0000256" key="1">
    <source>
        <dbReference type="SAM" id="MobiDB-lite"/>
    </source>
</evidence>
<dbReference type="EMBL" id="GG739067">
    <property type="protein sequence ID" value="EFC35687.1"/>
    <property type="molecule type" value="Genomic_DNA"/>
</dbReference>
<dbReference type="GeneID" id="8861810"/>
<feature type="region of interest" description="Disordered" evidence="1">
    <location>
        <begin position="1"/>
        <end position="24"/>
    </location>
</feature>
<dbReference type="KEGG" id="ngr:NAEGRDRAFT_82357"/>
<gene>
    <name evidence="2" type="ORF">NAEGRDRAFT_82357</name>
</gene>
<evidence type="ECO:0000313" key="3">
    <source>
        <dbReference type="Proteomes" id="UP000006671"/>
    </source>
</evidence>
<name>D2W5G6_NAEGR</name>
<dbReference type="Proteomes" id="UP000006671">
    <property type="component" value="Unassembled WGS sequence"/>
</dbReference>
<proteinExistence type="predicted"/>
<accession>D2W5G6</accession>
<organism evidence="3">
    <name type="scientific">Naegleria gruberi</name>
    <name type="common">Amoeba</name>
    <dbReference type="NCBI Taxonomy" id="5762"/>
    <lineage>
        <taxon>Eukaryota</taxon>
        <taxon>Discoba</taxon>
        <taxon>Heterolobosea</taxon>
        <taxon>Tetramitia</taxon>
        <taxon>Eutetramitia</taxon>
        <taxon>Vahlkampfiidae</taxon>
        <taxon>Naegleria</taxon>
    </lineage>
</organism>
<sequence length="275" mass="32044">MINNNNAESHHQQGSGMMANQTNRRVVASSSKQSAIVRGQCLFLLGSPYLGKSGYFEQEYEIKGFERISFEKDRRKTFERIFNLLSQNRNIVIDDEQIMSLTEARGALVEKIKTEQPHYSVECISFIPKYGDLQIDIAKTFYICEHFETLSFDLIEQIKLNEKFIMDIQASLGENNGNSSLIYPTSEEKFDKSTKKEMSLYVNRSESEFSYHTLILDACSSNLFTYDTKKRKIHFKDAQKIKELILKWTERSKDTRVVVIFSDRRLFQSFSQYTC</sequence>
<dbReference type="AlphaFoldDB" id="D2W5G6"/>
<protein>
    <submittedName>
        <fullName evidence="2">Predicted protein</fullName>
    </submittedName>
</protein>
<dbReference type="InParanoid" id="D2W5G6"/>
<evidence type="ECO:0000313" key="2">
    <source>
        <dbReference type="EMBL" id="EFC35687.1"/>
    </source>
</evidence>
<dbReference type="RefSeq" id="XP_002668431.1">
    <property type="nucleotide sequence ID" value="XM_002668385.1"/>
</dbReference>
<dbReference type="VEuPathDB" id="AmoebaDB:NAEGRDRAFT_82357"/>
<reference evidence="2 3" key="1">
    <citation type="journal article" date="2010" name="Cell">
        <title>The genome of Naegleria gruberi illuminates early eukaryotic versatility.</title>
        <authorList>
            <person name="Fritz-Laylin L.K."/>
            <person name="Prochnik S.E."/>
            <person name="Ginger M.L."/>
            <person name="Dacks J.B."/>
            <person name="Carpenter M.L."/>
            <person name="Field M.C."/>
            <person name="Kuo A."/>
            <person name="Paredez A."/>
            <person name="Chapman J."/>
            <person name="Pham J."/>
            <person name="Shu S."/>
            <person name="Neupane R."/>
            <person name="Cipriano M."/>
            <person name="Mancuso J."/>
            <person name="Tu H."/>
            <person name="Salamov A."/>
            <person name="Lindquist E."/>
            <person name="Shapiro H."/>
            <person name="Lucas S."/>
            <person name="Grigoriev I.V."/>
            <person name="Cande W.Z."/>
            <person name="Fulton C."/>
            <person name="Rokhsar D.S."/>
            <person name="Dawson S.C."/>
        </authorList>
    </citation>
    <scope>NUCLEOTIDE SEQUENCE [LARGE SCALE GENOMIC DNA]</scope>
    <source>
        <strain evidence="2 3">NEG-M</strain>
    </source>
</reference>